<organism evidence="2 3">
    <name type="scientific">Thermodesulfobacterium geofontis</name>
    <dbReference type="NCBI Taxonomy" id="1295609"/>
    <lineage>
        <taxon>Bacteria</taxon>
        <taxon>Pseudomonadati</taxon>
        <taxon>Thermodesulfobacteriota</taxon>
        <taxon>Thermodesulfobacteria</taxon>
        <taxon>Thermodesulfobacteriales</taxon>
        <taxon>Thermodesulfobacteriaceae</taxon>
        <taxon>Thermodesulfobacterium</taxon>
    </lineage>
</organism>
<dbReference type="Gene3D" id="3.30.30.80">
    <property type="entry name" value="probable RNA-binding protein from clostridium symbiosum atcc 14940"/>
    <property type="match status" value="1"/>
</dbReference>
<evidence type="ECO:0000259" key="1">
    <source>
        <dbReference type="SMART" id="SM01245"/>
    </source>
</evidence>
<dbReference type="InterPro" id="IPR038247">
    <property type="entry name" value="Jag_N_dom_sf"/>
</dbReference>
<dbReference type="Pfam" id="PF14804">
    <property type="entry name" value="Jag_N"/>
    <property type="match status" value="1"/>
</dbReference>
<sequence>MEKEFEGKSLDQLVEIACEELGCVPEDLEFEILEFSSSSGLLGIPGKKVRIKARIKADKVLSERANRALMFLKELLNYAEFKIDLKTNILKDKMQVEIILLGEDVKYLIQNGAETLTALEFLTNKV</sequence>
<dbReference type="EMBL" id="PNJD01000280">
    <property type="protein sequence ID" value="PMP96256.1"/>
    <property type="molecule type" value="Genomic_DNA"/>
</dbReference>
<evidence type="ECO:0000313" key="3">
    <source>
        <dbReference type="Proteomes" id="UP000235619"/>
    </source>
</evidence>
<dbReference type="AlphaFoldDB" id="A0A2N7QCJ7"/>
<dbReference type="InterPro" id="IPR032782">
    <property type="entry name" value="KhpB_N"/>
</dbReference>
<dbReference type="SMART" id="SM01245">
    <property type="entry name" value="Jag_N"/>
    <property type="match status" value="1"/>
</dbReference>
<accession>A0A2N7QCJ7</accession>
<evidence type="ECO:0000313" key="2">
    <source>
        <dbReference type="EMBL" id="PMP96256.1"/>
    </source>
</evidence>
<proteinExistence type="predicted"/>
<gene>
    <name evidence="2" type="ORF">C0169_04635</name>
</gene>
<protein>
    <recommendedName>
        <fullName evidence="1">RNA-binding protein KhpB N-terminal domain-containing protein</fullName>
    </recommendedName>
</protein>
<feature type="non-terminal residue" evidence="2">
    <location>
        <position position="126"/>
    </location>
</feature>
<comment type="caution">
    <text evidence="2">The sequence shown here is derived from an EMBL/GenBank/DDBJ whole genome shotgun (WGS) entry which is preliminary data.</text>
</comment>
<reference evidence="2 3" key="1">
    <citation type="submission" date="2018-01" db="EMBL/GenBank/DDBJ databases">
        <title>Metagenomic assembled genomes from two thermal pools in the Uzon Caldera, Kamchatka, Russia.</title>
        <authorList>
            <person name="Wilkins L."/>
            <person name="Ettinger C."/>
        </authorList>
    </citation>
    <scope>NUCLEOTIDE SEQUENCE [LARGE SCALE GENOMIC DNA]</scope>
    <source>
        <strain evidence="2">ARK-04</strain>
    </source>
</reference>
<dbReference type="Proteomes" id="UP000235619">
    <property type="component" value="Unassembled WGS sequence"/>
</dbReference>
<dbReference type="InterPro" id="IPR015946">
    <property type="entry name" value="KH_dom-like_a/b"/>
</dbReference>
<feature type="domain" description="RNA-binding protein KhpB N-terminal" evidence="1">
    <location>
        <begin position="4"/>
        <end position="56"/>
    </location>
</feature>
<dbReference type="Gene3D" id="3.30.300.20">
    <property type="match status" value="1"/>
</dbReference>
<name>A0A2N7QCJ7_9BACT</name>